<keyword evidence="7 10" id="KW-0675">Receptor</keyword>
<keyword evidence="3 10" id="KW-0812">Transmembrane</keyword>
<evidence type="ECO:0000259" key="12">
    <source>
        <dbReference type="PROSITE" id="PS50262"/>
    </source>
</evidence>
<dbReference type="GeneID" id="100375557"/>
<evidence type="ECO:0000256" key="2">
    <source>
        <dbReference type="ARBA" id="ARBA00022475"/>
    </source>
</evidence>
<sequence>MSLFWDRFQAVGNKTDFALTIANATNYNSATMPLFSNPVPSWFFVTLIPILSTLFCVLGLIGNGMVLFVLIRLLPKQSVPNIYIMNLASADFLFLLGVPLLNHFNTTRQWNFGSTVCKLVMGIDGMNMFTGIYTLTIMAVDRFVAVVYAVPSRNYRTASVARITCVVLWILSAITALPLWMYAHVENNNNNTVCVVVGPKTIEFAFSVYSNLFGFCLPLLVILVCYVKILQYLYQRRTQKGRRSRLGRVNALILVAVILFVVCWAPFWGIQLLLMVSPNISLSTAVQVTYYCTPLLSYINSCCNPIIYTFFKHDFREMLHVICSVKYSKESSSTYKAVDVNESKGTPLNSLTSIRES</sequence>
<dbReference type="PANTHER" id="PTHR24229">
    <property type="entry name" value="NEUROPEPTIDES RECEPTOR"/>
    <property type="match status" value="1"/>
</dbReference>
<keyword evidence="5 10" id="KW-0297">G-protein coupled receptor</keyword>
<feature type="transmembrane region" description="Helical" evidence="11">
    <location>
        <begin position="42"/>
        <end position="70"/>
    </location>
</feature>
<evidence type="ECO:0000256" key="9">
    <source>
        <dbReference type="ARBA" id="ARBA00023224"/>
    </source>
</evidence>
<feature type="transmembrane region" description="Helical" evidence="11">
    <location>
        <begin position="208"/>
        <end position="230"/>
    </location>
</feature>
<organism evidence="13 14">
    <name type="scientific">Saccoglossus kowalevskii</name>
    <name type="common">Acorn worm</name>
    <dbReference type="NCBI Taxonomy" id="10224"/>
    <lineage>
        <taxon>Eukaryota</taxon>
        <taxon>Metazoa</taxon>
        <taxon>Hemichordata</taxon>
        <taxon>Enteropneusta</taxon>
        <taxon>Harrimaniidae</taxon>
        <taxon>Saccoglossus</taxon>
    </lineage>
</organism>
<feature type="transmembrane region" description="Helical" evidence="11">
    <location>
        <begin position="163"/>
        <end position="183"/>
    </location>
</feature>
<keyword evidence="4 11" id="KW-1133">Transmembrane helix</keyword>
<protein>
    <submittedName>
        <fullName evidence="14">Somatostatin receptor type 3-like</fullName>
    </submittedName>
</protein>
<evidence type="ECO:0000256" key="4">
    <source>
        <dbReference type="ARBA" id="ARBA00022989"/>
    </source>
</evidence>
<gene>
    <name evidence="14" type="primary">LOC100375557</name>
</gene>
<accession>A0ABM0H1L0</accession>
<dbReference type="InterPro" id="IPR000276">
    <property type="entry name" value="GPCR_Rhodpsn"/>
</dbReference>
<evidence type="ECO:0000256" key="8">
    <source>
        <dbReference type="ARBA" id="ARBA00023180"/>
    </source>
</evidence>
<feature type="transmembrane region" description="Helical" evidence="11">
    <location>
        <begin position="131"/>
        <end position="151"/>
    </location>
</feature>
<feature type="domain" description="G-protein coupled receptors family 1 profile" evidence="12">
    <location>
        <begin position="62"/>
        <end position="308"/>
    </location>
</feature>
<evidence type="ECO:0000313" key="13">
    <source>
        <dbReference type="Proteomes" id="UP000694865"/>
    </source>
</evidence>
<evidence type="ECO:0000256" key="3">
    <source>
        <dbReference type="ARBA" id="ARBA00022692"/>
    </source>
</evidence>
<keyword evidence="9 10" id="KW-0807">Transducer</keyword>
<comment type="similarity">
    <text evidence="10">Belongs to the G-protein coupled receptor 1 family.</text>
</comment>
<evidence type="ECO:0000256" key="7">
    <source>
        <dbReference type="ARBA" id="ARBA00023170"/>
    </source>
</evidence>
<dbReference type="PROSITE" id="PS50262">
    <property type="entry name" value="G_PROTEIN_RECEP_F1_2"/>
    <property type="match status" value="1"/>
</dbReference>
<keyword evidence="13" id="KW-1185">Reference proteome</keyword>
<keyword evidence="6 11" id="KW-0472">Membrane</keyword>
<feature type="transmembrane region" description="Helical" evidence="11">
    <location>
        <begin position="288"/>
        <end position="311"/>
    </location>
</feature>
<dbReference type="PROSITE" id="PS00237">
    <property type="entry name" value="G_PROTEIN_RECEP_F1_1"/>
    <property type="match status" value="1"/>
</dbReference>
<reference evidence="14" key="1">
    <citation type="submission" date="2025-08" db="UniProtKB">
        <authorList>
            <consortium name="RefSeq"/>
        </authorList>
    </citation>
    <scope>IDENTIFICATION</scope>
    <source>
        <tissue evidence="14">Testes</tissue>
    </source>
</reference>
<evidence type="ECO:0000256" key="10">
    <source>
        <dbReference type="RuleBase" id="RU000688"/>
    </source>
</evidence>
<evidence type="ECO:0000313" key="14">
    <source>
        <dbReference type="RefSeq" id="XP_002742176.1"/>
    </source>
</evidence>
<name>A0ABM0H1L0_SACKO</name>
<dbReference type="PANTHER" id="PTHR24229:SF40">
    <property type="entry name" value="ALLATOSTATIN C RECEPTOR 1-RELATED"/>
    <property type="match status" value="1"/>
</dbReference>
<keyword evidence="2" id="KW-1003">Cell membrane</keyword>
<proteinExistence type="inferred from homology"/>
<dbReference type="SUPFAM" id="SSF81321">
    <property type="entry name" value="Family A G protein-coupled receptor-like"/>
    <property type="match status" value="1"/>
</dbReference>
<dbReference type="InterPro" id="IPR008361">
    <property type="entry name" value="MCH_rcpt"/>
</dbReference>
<evidence type="ECO:0000256" key="5">
    <source>
        <dbReference type="ARBA" id="ARBA00023040"/>
    </source>
</evidence>
<dbReference type="PRINTS" id="PR00237">
    <property type="entry name" value="GPCRRHODOPSN"/>
</dbReference>
<evidence type="ECO:0000256" key="1">
    <source>
        <dbReference type="ARBA" id="ARBA00004651"/>
    </source>
</evidence>
<dbReference type="Gene3D" id="1.20.1070.10">
    <property type="entry name" value="Rhodopsin 7-helix transmembrane proteins"/>
    <property type="match status" value="1"/>
</dbReference>
<dbReference type="Proteomes" id="UP000694865">
    <property type="component" value="Unplaced"/>
</dbReference>
<dbReference type="RefSeq" id="XP_002742176.1">
    <property type="nucleotide sequence ID" value="XM_002742130.1"/>
</dbReference>
<feature type="transmembrane region" description="Helical" evidence="11">
    <location>
        <begin position="251"/>
        <end position="276"/>
    </location>
</feature>
<dbReference type="Pfam" id="PF00001">
    <property type="entry name" value="7tm_1"/>
    <property type="match status" value="1"/>
</dbReference>
<dbReference type="PRINTS" id="PR01783">
    <property type="entry name" value="MCHRECEPTOR"/>
</dbReference>
<evidence type="ECO:0000256" key="6">
    <source>
        <dbReference type="ARBA" id="ARBA00023136"/>
    </source>
</evidence>
<comment type="subcellular location">
    <subcellularLocation>
        <location evidence="1">Cell membrane</location>
        <topology evidence="1">Multi-pass membrane protein</topology>
    </subcellularLocation>
</comment>
<evidence type="ECO:0000256" key="11">
    <source>
        <dbReference type="SAM" id="Phobius"/>
    </source>
</evidence>
<keyword evidence="8" id="KW-0325">Glycoprotein</keyword>
<feature type="transmembrane region" description="Helical" evidence="11">
    <location>
        <begin position="82"/>
        <end position="101"/>
    </location>
</feature>
<dbReference type="InterPro" id="IPR017452">
    <property type="entry name" value="GPCR_Rhodpsn_7TM"/>
</dbReference>